<dbReference type="InterPro" id="IPR008984">
    <property type="entry name" value="SMAD_FHA_dom_sf"/>
</dbReference>
<evidence type="ECO:0000259" key="9">
    <source>
        <dbReference type="PROSITE" id="PS50011"/>
    </source>
</evidence>
<dbReference type="InterPro" id="IPR000719">
    <property type="entry name" value="Prot_kinase_dom"/>
</dbReference>
<dbReference type="EMBL" id="JAGPXF010000001">
    <property type="protein sequence ID" value="KAH7263224.1"/>
    <property type="molecule type" value="Genomic_DNA"/>
</dbReference>
<dbReference type="InterPro" id="IPR008271">
    <property type="entry name" value="Ser/Thr_kinase_AS"/>
</dbReference>
<keyword evidence="6" id="KW-0067">ATP-binding</keyword>
<gene>
    <name evidence="10" type="ORF">BKA59DRAFT_520236</name>
</gene>
<dbReference type="Pfam" id="PF00069">
    <property type="entry name" value="Pkinase"/>
    <property type="match status" value="1"/>
</dbReference>
<organism evidence="10 11">
    <name type="scientific">Fusarium tricinctum</name>
    <dbReference type="NCBI Taxonomy" id="61284"/>
    <lineage>
        <taxon>Eukaryota</taxon>
        <taxon>Fungi</taxon>
        <taxon>Dikarya</taxon>
        <taxon>Ascomycota</taxon>
        <taxon>Pezizomycotina</taxon>
        <taxon>Sordariomycetes</taxon>
        <taxon>Hypocreomycetidae</taxon>
        <taxon>Hypocreales</taxon>
        <taxon>Nectriaceae</taxon>
        <taxon>Fusarium</taxon>
        <taxon>Fusarium tricinctum species complex</taxon>
    </lineage>
</organism>
<dbReference type="InterPro" id="IPR011009">
    <property type="entry name" value="Kinase-like_dom_sf"/>
</dbReference>
<dbReference type="Pfam" id="PF00498">
    <property type="entry name" value="FHA"/>
    <property type="match status" value="1"/>
</dbReference>
<evidence type="ECO:0000256" key="1">
    <source>
        <dbReference type="ARBA" id="ARBA00005575"/>
    </source>
</evidence>
<accession>A0A8K0S674</accession>
<evidence type="ECO:0000256" key="4">
    <source>
        <dbReference type="ARBA" id="ARBA00022741"/>
    </source>
</evidence>
<dbReference type="GO" id="GO:0004674">
    <property type="term" value="F:protein serine/threonine kinase activity"/>
    <property type="evidence" value="ECO:0007669"/>
    <property type="project" value="UniProtKB-KW"/>
</dbReference>
<dbReference type="SUPFAM" id="SSF49879">
    <property type="entry name" value="SMAD/FHA domain"/>
    <property type="match status" value="1"/>
</dbReference>
<evidence type="ECO:0000256" key="2">
    <source>
        <dbReference type="ARBA" id="ARBA00022527"/>
    </source>
</evidence>
<dbReference type="Gene3D" id="2.60.200.20">
    <property type="match status" value="1"/>
</dbReference>
<feature type="domain" description="FHA" evidence="8">
    <location>
        <begin position="40"/>
        <end position="98"/>
    </location>
</feature>
<reference evidence="10" key="1">
    <citation type="journal article" date="2021" name="Nat. Commun.">
        <title>Genetic determinants of endophytism in the Arabidopsis root mycobiome.</title>
        <authorList>
            <person name="Mesny F."/>
            <person name="Miyauchi S."/>
            <person name="Thiergart T."/>
            <person name="Pickel B."/>
            <person name="Atanasova L."/>
            <person name="Karlsson M."/>
            <person name="Huettel B."/>
            <person name="Barry K.W."/>
            <person name="Haridas S."/>
            <person name="Chen C."/>
            <person name="Bauer D."/>
            <person name="Andreopoulos W."/>
            <person name="Pangilinan J."/>
            <person name="LaButti K."/>
            <person name="Riley R."/>
            <person name="Lipzen A."/>
            <person name="Clum A."/>
            <person name="Drula E."/>
            <person name="Henrissat B."/>
            <person name="Kohler A."/>
            <person name="Grigoriev I.V."/>
            <person name="Martin F.M."/>
            <person name="Hacquard S."/>
        </authorList>
    </citation>
    <scope>NUCLEOTIDE SEQUENCE</scope>
    <source>
        <strain evidence="10">MPI-SDFR-AT-0068</strain>
    </source>
</reference>
<dbReference type="PROSITE" id="PS50006">
    <property type="entry name" value="FHA_DOMAIN"/>
    <property type="match status" value="1"/>
</dbReference>
<comment type="similarity">
    <text evidence="1">Belongs to the protein kinase superfamily. CAMK Ser/Thr protein kinase family. CHEK2 subfamily.</text>
</comment>
<feature type="region of interest" description="Disordered" evidence="7">
    <location>
        <begin position="434"/>
        <end position="488"/>
    </location>
</feature>
<evidence type="ECO:0000256" key="6">
    <source>
        <dbReference type="ARBA" id="ARBA00022840"/>
    </source>
</evidence>
<feature type="compositionally biased region" description="Polar residues" evidence="7">
    <location>
        <begin position="457"/>
        <end position="482"/>
    </location>
</feature>
<dbReference type="SUPFAM" id="SSF56112">
    <property type="entry name" value="Protein kinase-like (PK-like)"/>
    <property type="match status" value="1"/>
</dbReference>
<comment type="caution">
    <text evidence="10">The sequence shown here is derived from an EMBL/GenBank/DDBJ whole genome shotgun (WGS) entry which is preliminary data.</text>
</comment>
<proteinExistence type="inferred from homology"/>
<keyword evidence="5 10" id="KW-0418">Kinase</keyword>
<dbReference type="PANTHER" id="PTHR24345:SF91">
    <property type="entry name" value="SERINE_THREONINE-PROTEIN KINASE PLK4"/>
    <property type="match status" value="1"/>
</dbReference>
<dbReference type="OrthoDB" id="74764at2759"/>
<dbReference type="PROSITE" id="PS00108">
    <property type="entry name" value="PROTEIN_KINASE_ST"/>
    <property type="match status" value="1"/>
</dbReference>
<evidence type="ECO:0000259" key="8">
    <source>
        <dbReference type="PROSITE" id="PS50006"/>
    </source>
</evidence>
<feature type="region of interest" description="Disordered" evidence="7">
    <location>
        <begin position="527"/>
        <end position="563"/>
    </location>
</feature>
<dbReference type="GO" id="GO:0005524">
    <property type="term" value="F:ATP binding"/>
    <property type="evidence" value="ECO:0007669"/>
    <property type="project" value="UniProtKB-KW"/>
</dbReference>
<evidence type="ECO:0000256" key="7">
    <source>
        <dbReference type="SAM" id="MobiDB-lite"/>
    </source>
</evidence>
<keyword evidence="3" id="KW-0808">Transferase</keyword>
<dbReference type="PANTHER" id="PTHR24345">
    <property type="entry name" value="SERINE/THREONINE-PROTEIN KINASE PLK"/>
    <property type="match status" value="1"/>
</dbReference>
<dbReference type="Gene3D" id="1.10.510.10">
    <property type="entry name" value="Transferase(Phosphotransferase) domain 1"/>
    <property type="match status" value="1"/>
</dbReference>
<evidence type="ECO:0000313" key="10">
    <source>
        <dbReference type="EMBL" id="KAH7263224.1"/>
    </source>
</evidence>
<dbReference type="FunFam" id="1.10.510.10:FF:000571">
    <property type="entry name" value="Maternal embryonic leucine zipper kinase"/>
    <property type="match status" value="1"/>
</dbReference>
<keyword evidence="2" id="KW-0723">Serine/threonine-protein kinase</keyword>
<sequence>MDEDTARASQETPAAYLYLVDTRSDNQSQQLFPIWEREIFRVGRDPRSNTLAVDNDTDTAVSRNHCEIYTVVYEPTVNHIYVRDRKSSNGTFVNGQLIGSGPEISSGYLLQDVVQNQPPPRHELTTLQQEECKLFASKYSVTDRCLGQGAEAAVCLANDVQTGKQLVCKLINLDKIQGKNAQEDIRRKFQEADILRQLRHPNILAYVDAISSPHSLYTFTELASGGDLMSFLHRHGTVRELDSRIIIRQVVRGLCYLHEKEIVHRDLKPENILLAYSPKIAYHRVMLSDFGNSAVPRRSRMLTNAGTTGYQAPEFLTSGQAHTSAVDVWSLGVVALVLLASDHHNTELNRMDEEEVGEYIMQLFNALPKRISSDGIDFVWSCLKVDPLHRISASEAMSHDWLCNPQKNRELYRRMDFRILSSWRPQNKLKPMPWVLPDLAPSSPPTPSRSPGSSTSQYFTTTPTRVKSSPGDSENNTDTQAKPDSGRELEGAVSTFVVPARPSDVNSGNLEAHLAQKKVKQIQPPWQDFLKHGHPSTVDLPSKRRRVPRSSVHDTAGLPLPGLDRHLRAPAKYHHRQDVLSALERTKSKFLVDKSPNIPSTPRDTLDTASLVPPTSPKKRKSIYDLRVQGSDGFDKLHPPPQMRLR</sequence>
<dbReference type="AlphaFoldDB" id="A0A8K0S674"/>
<feature type="domain" description="Protein kinase" evidence="9">
    <location>
        <begin position="140"/>
        <end position="402"/>
    </location>
</feature>
<protein>
    <submittedName>
        <fullName evidence="10">Kinase-like domain-containing protein</fullName>
    </submittedName>
</protein>
<evidence type="ECO:0000313" key="11">
    <source>
        <dbReference type="Proteomes" id="UP000813427"/>
    </source>
</evidence>
<dbReference type="Proteomes" id="UP000813427">
    <property type="component" value="Unassembled WGS sequence"/>
</dbReference>
<dbReference type="GO" id="GO:0005634">
    <property type="term" value="C:nucleus"/>
    <property type="evidence" value="ECO:0007669"/>
    <property type="project" value="TreeGrafter"/>
</dbReference>
<keyword evidence="11" id="KW-1185">Reference proteome</keyword>
<name>A0A8K0S674_9HYPO</name>
<dbReference type="InterPro" id="IPR000253">
    <property type="entry name" value="FHA_dom"/>
</dbReference>
<dbReference type="SMART" id="SM00240">
    <property type="entry name" value="FHA"/>
    <property type="match status" value="1"/>
</dbReference>
<dbReference type="SMART" id="SM00220">
    <property type="entry name" value="S_TKc"/>
    <property type="match status" value="1"/>
</dbReference>
<feature type="region of interest" description="Disordered" evidence="7">
    <location>
        <begin position="591"/>
        <end position="646"/>
    </location>
</feature>
<dbReference type="PROSITE" id="PS50011">
    <property type="entry name" value="PROTEIN_KINASE_DOM"/>
    <property type="match status" value="1"/>
</dbReference>
<evidence type="ECO:0000256" key="5">
    <source>
        <dbReference type="ARBA" id="ARBA00022777"/>
    </source>
</evidence>
<keyword evidence="4" id="KW-0547">Nucleotide-binding</keyword>
<evidence type="ECO:0000256" key="3">
    <source>
        <dbReference type="ARBA" id="ARBA00022679"/>
    </source>
</evidence>